<dbReference type="OrthoDB" id="18975at2759"/>
<dbReference type="PANTHER" id="PTHR36337">
    <property type="entry name" value="OBSCURIN-LIKE PROTEIN"/>
    <property type="match status" value="1"/>
</dbReference>
<evidence type="ECO:0000256" key="1">
    <source>
        <dbReference type="SAM" id="MobiDB-lite"/>
    </source>
</evidence>
<evidence type="ECO:0000313" key="3">
    <source>
        <dbReference type="Proteomes" id="UP000663760"/>
    </source>
</evidence>
<dbReference type="AlphaFoldDB" id="A0A7I8L236"/>
<sequence>MQSQTPFLEDWLRSCSGGGAGGEPPPASHTSSTGRSILHAWAILREVASAAPPPESGELHSRCLSALQTLVDSRASLHVADPQVKLLLSILSSPSPPPPPQSIPAIFRLLYIWARKSTRPSPSLLQSAVSILSRLVVSLPGEPFPAHAVLLLGALSASPAIAEESRRSCLELLCRLLQEDLAMGGGLTEGLVPEVLAGIGYALGGAVAGDYAGRITASLMGIWSVAGGPRASLLHGLMILSLLEWVVAGFITSSSMGKIESLCGFFAENLDPGKFPGFAVIMASAGILRAFRRASPNSKLKLTPPLKNSIEGSIAAVADHLISRTADESISGDDPEGHLLLQCTAIGLARCGPFSFHASVLKCVCSALLSEVFPLLFFFGRILQRRNTDATELTLDQVKAHVGGVLFKEAGAVSGVLCNMYSAADEATQKAVEDQIWSYCEEFYRSHRSVSFQLRGGELGSALDEIAEAFFLMVVLFSAEATKKKLTSKLPHGVHSEFSVRVLVSFSCIEYLRRIRLSEYTDAVRGAVLAVQEDPAACTSFIASMPPYSELTNLPGSDLPAGVRYNWAEDEVQTARVLFYLRVIPTCISRIPGDIFVKTVAPTMFLYMHHNLEKVARSSHSVFSAFVTSGIDSDEDDDLGLKEKLVFYYMQRSLEAYPERTPFEGMASGVVALVRHLPAGSPAIFHCISTLMEKASSLCGRAMAEEEDLWKNWQGDSEPCKKVLDLLLRLVTIVDIQVLPYLLKQLAWFVGRLPAEGRNTILGELHALVAESDDVTRKPTLVSWVQSLSYISSQTEAATLRQASGALKNGLFDAHSRL</sequence>
<proteinExistence type="predicted"/>
<feature type="region of interest" description="Disordered" evidence="1">
    <location>
        <begin position="12"/>
        <end position="33"/>
    </location>
</feature>
<organism evidence="2 3">
    <name type="scientific">Spirodela intermedia</name>
    <name type="common">Intermediate duckweed</name>
    <dbReference type="NCBI Taxonomy" id="51605"/>
    <lineage>
        <taxon>Eukaryota</taxon>
        <taxon>Viridiplantae</taxon>
        <taxon>Streptophyta</taxon>
        <taxon>Embryophyta</taxon>
        <taxon>Tracheophyta</taxon>
        <taxon>Spermatophyta</taxon>
        <taxon>Magnoliopsida</taxon>
        <taxon>Liliopsida</taxon>
        <taxon>Araceae</taxon>
        <taxon>Lemnoideae</taxon>
        <taxon>Spirodela</taxon>
    </lineage>
</organism>
<gene>
    <name evidence="2" type="ORF">SI8410_10014324</name>
</gene>
<protein>
    <submittedName>
        <fullName evidence="2">Uncharacterized protein</fullName>
    </submittedName>
</protein>
<reference evidence="2" key="1">
    <citation type="submission" date="2020-02" db="EMBL/GenBank/DDBJ databases">
        <authorList>
            <person name="Scholz U."/>
            <person name="Mascher M."/>
            <person name="Fiebig A."/>
        </authorList>
    </citation>
    <scope>NUCLEOTIDE SEQUENCE</scope>
</reference>
<dbReference type="PANTHER" id="PTHR36337:SF1">
    <property type="entry name" value="OBSCURIN-LIKE PROTEIN"/>
    <property type="match status" value="1"/>
</dbReference>
<evidence type="ECO:0000313" key="2">
    <source>
        <dbReference type="EMBL" id="CAA7403646.1"/>
    </source>
</evidence>
<dbReference type="EMBL" id="LR746273">
    <property type="protein sequence ID" value="CAA7403646.1"/>
    <property type="molecule type" value="Genomic_DNA"/>
</dbReference>
<dbReference type="SUPFAM" id="SSF48371">
    <property type="entry name" value="ARM repeat"/>
    <property type="match status" value="1"/>
</dbReference>
<dbReference type="InterPro" id="IPR016024">
    <property type="entry name" value="ARM-type_fold"/>
</dbReference>
<dbReference type="Proteomes" id="UP000663760">
    <property type="component" value="Chromosome 10"/>
</dbReference>
<keyword evidence="3" id="KW-1185">Reference proteome</keyword>
<accession>A0A7I8L236</accession>
<name>A0A7I8L236_SPIIN</name>